<feature type="domain" description="NTP pyrophosphohydrolase MazG-like" evidence="1">
    <location>
        <begin position="1"/>
        <end position="61"/>
    </location>
</feature>
<evidence type="ECO:0000313" key="2">
    <source>
        <dbReference type="EMBL" id="EQD54732.1"/>
    </source>
</evidence>
<dbReference type="GO" id="GO:0046081">
    <property type="term" value="P:dUTP catabolic process"/>
    <property type="evidence" value="ECO:0007669"/>
    <property type="project" value="TreeGrafter"/>
</dbReference>
<dbReference type="PANTHER" id="PTHR30522">
    <property type="entry name" value="NUCLEOSIDE TRIPHOSPHATE PYROPHOSPHOHYDROLASE"/>
    <property type="match status" value="1"/>
</dbReference>
<comment type="caution">
    <text evidence="2">The sequence shown here is derived from an EMBL/GenBank/DDBJ whole genome shotgun (WGS) entry which is preliminary data.</text>
</comment>
<dbReference type="InterPro" id="IPR011551">
    <property type="entry name" value="NTP_PyrPHydrolase_MazG"/>
</dbReference>
<evidence type="ECO:0000259" key="1">
    <source>
        <dbReference type="Pfam" id="PF03819"/>
    </source>
</evidence>
<dbReference type="CDD" id="cd11529">
    <property type="entry name" value="NTP-PPase_MazG_Cterm"/>
    <property type="match status" value="1"/>
</dbReference>
<gene>
    <name evidence="2" type="ORF">B1A_12082</name>
</gene>
<dbReference type="PANTHER" id="PTHR30522:SF0">
    <property type="entry name" value="NUCLEOSIDE TRIPHOSPHATE PYROPHOSPHOHYDROLASE"/>
    <property type="match status" value="1"/>
</dbReference>
<reference evidence="2" key="1">
    <citation type="submission" date="2013-08" db="EMBL/GenBank/DDBJ databases">
        <authorList>
            <person name="Mendez C."/>
            <person name="Richter M."/>
            <person name="Ferrer M."/>
            <person name="Sanchez J."/>
        </authorList>
    </citation>
    <scope>NUCLEOTIDE SEQUENCE</scope>
</reference>
<dbReference type="GO" id="GO:0006203">
    <property type="term" value="P:dGTP catabolic process"/>
    <property type="evidence" value="ECO:0007669"/>
    <property type="project" value="TreeGrafter"/>
</dbReference>
<accession>T1ACE7</accession>
<dbReference type="Gene3D" id="1.10.287.1080">
    <property type="entry name" value="MazG-like"/>
    <property type="match status" value="2"/>
</dbReference>
<dbReference type="InterPro" id="IPR004518">
    <property type="entry name" value="MazG-like_dom"/>
</dbReference>
<feature type="non-terminal residue" evidence="2">
    <location>
        <position position="1"/>
    </location>
</feature>
<dbReference type="EMBL" id="AUZX01008721">
    <property type="protein sequence ID" value="EQD54732.1"/>
    <property type="molecule type" value="Genomic_DNA"/>
</dbReference>
<dbReference type="Pfam" id="PF03819">
    <property type="entry name" value="MazG"/>
    <property type="match status" value="1"/>
</dbReference>
<dbReference type="GO" id="GO:0046061">
    <property type="term" value="P:dATP catabolic process"/>
    <property type="evidence" value="ECO:0007669"/>
    <property type="project" value="TreeGrafter"/>
</dbReference>
<feature type="non-terminal residue" evidence="2">
    <location>
        <position position="199"/>
    </location>
</feature>
<sequence length="199" mass="22790">VYELEDAILADSLDEAAGEISDLLTVLFFMRQIIWEKNGLLASDLLNRSAEKMIRRHPHVFGEPNPDKKIRSIWETWETIKKTESEHKNRESMLDGVPKSMPALDAAQKLGRKAGRVGFDWLSPDGAWEKVLEELGELDEARRESPDRLRHEFGDLLLALSSYGRHIGIRAEEALIEANKRFRNRFYQMEISASRSGKA</sequence>
<dbReference type="AlphaFoldDB" id="T1ACE7"/>
<organism evidence="2">
    <name type="scientific">mine drainage metagenome</name>
    <dbReference type="NCBI Taxonomy" id="410659"/>
    <lineage>
        <taxon>unclassified sequences</taxon>
        <taxon>metagenomes</taxon>
        <taxon>ecological metagenomes</taxon>
    </lineage>
</organism>
<proteinExistence type="predicted"/>
<protein>
    <submittedName>
        <fullName evidence="2">MazG family protein</fullName>
    </submittedName>
</protein>
<dbReference type="InterPro" id="IPR048011">
    <property type="entry name" value="NTP-PPase_MazG-like_C"/>
</dbReference>
<dbReference type="GO" id="GO:0046052">
    <property type="term" value="P:UTP catabolic process"/>
    <property type="evidence" value="ECO:0007669"/>
    <property type="project" value="TreeGrafter"/>
</dbReference>
<dbReference type="GO" id="GO:0046047">
    <property type="term" value="P:TTP catabolic process"/>
    <property type="evidence" value="ECO:0007669"/>
    <property type="project" value="TreeGrafter"/>
</dbReference>
<dbReference type="NCBIfam" id="TIGR00444">
    <property type="entry name" value="mazG"/>
    <property type="match status" value="1"/>
</dbReference>
<dbReference type="SUPFAM" id="SSF101386">
    <property type="entry name" value="all-alpha NTP pyrophosphatases"/>
    <property type="match status" value="2"/>
</dbReference>
<reference evidence="2" key="2">
    <citation type="journal article" date="2014" name="ISME J.">
        <title>Microbial stratification in low pH oxic and suboxic macroscopic growths along an acid mine drainage.</title>
        <authorList>
            <person name="Mendez-Garcia C."/>
            <person name="Mesa V."/>
            <person name="Sprenger R.R."/>
            <person name="Richter M."/>
            <person name="Diez M.S."/>
            <person name="Solano J."/>
            <person name="Bargiela R."/>
            <person name="Golyshina O.V."/>
            <person name="Manteca A."/>
            <person name="Ramos J.L."/>
            <person name="Gallego J.R."/>
            <person name="Llorente I."/>
            <person name="Martins Dos Santos V.A."/>
            <person name="Jensen O.N."/>
            <person name="Pelaez A.I."/>
            <person name="Sanchez J."/>
            <person name="Ferrer M."/>
        </authorList>
    </citation>
    <scope>NUCLEOTIDE SEQUENCE</scope>
</reference>
<name>T1ACE7_9ZZZZ</name>
<dbReference type="GO" id="GO:0046076">
    <property type="term" value="P:dTTP catabolic process"/>
    <property type="evidence" value="ECO:0007669"/>
    <property type="project" value="TreeGrafter"/>
</dbReference>
<dbReference type="GO" id="GO:0047429">
    <property type="term" value="F:nucleoside triphosphate diphosphatase activity"/>
    <property type="evidence" value="ECO:0007669"/>
    <property type="project" value="InterPro"/>
</dbReference>